<feature type="compositionally biased region" description="Polar residues" evidence="1">
    <location>
        <begin position="81"/>
        <end position="113"/>
    </location>
</feature>
<feature type="compositionally biased region" description="Polar residues" evidence="1">
    <location>
        <begin position="150"/>
        <end position="169"/>
    </location>
</feature>
<proteinExistence type="predicted"/>
<dbReference type="Pfam" id="PF12550">
    <property type="entry name" value="GCR1_C"/>
    <property type="match status" value="1"/>
</dbReference>
<evidence type="ECO:0000313" key="3">
    <source>
        <dbReference type="EMBL" id="CAG8557180.1"/>
    </source>
</evidence>
<gene>
    <name evidence="3" type="ORF">CPELLU_LOCUS5029</name>
</gene>
<organism evidence="3 4">
    <name type="scientific">Cetraspora pellucida</name>
    <dbReference type="NCBI Taxonomy" id="1433469"/>
    <lineage>
        <taxon>Eukaryota</taxon>
        <taxon>Fungi</taxon>
        <taxon>Fungi incertae sedis</taxon>
        <taxon>Mucoromycota</taxon>
        <taxon>Glomeromycotina</taxon>
        <taxon>Glomeromycetes</taxon>
        <taxon>Diversisporales</taxon>
        <taxon>Gigasporaceae</taxon>
        <taxon>Cetraspora</taxon>
    </lineage>
</organism>
<feature type="domain" description="Transcription activator GCR1-like" evidence="2">
    <location>
        <begin position="377"/>
        <end position="446"/>
    </location>
</feature>
<comment type="caution">
    <text evidence="3">The sequence shown here is derived from an EMBL/GenBank/DDBJ whole genome shotgun (WGS) entry which is preliminary data.</text>
</comment>
<feature type="region of interest" description="Disordered" evidence="1">
    <location>
        <begin position="146"/>
        <end position="169"/>
    </location>
</feature>
<evidence type="ECO:0000313" key="4">
    <source>
        <dbReference type="Proteomes" id="UP000789759"/>
    </source>
</evidence>
<accession>A0A9N9B8D6</accession>
<feature type="compositionally biased region" description="Basic and acidic residues" evidence="1">
    <location>
        <begin position="64"/>
        <end position="74"/>
    </location>
</feature>
<feature type="compositionally biased region" description="Acidic residues" evidence="1">
    <location>
        <begin position="35"/>
        <end position="48"/>
    </location>
</feature>
<reference evidence="3" key="1">
    <citation type="submission" date="2021-06" db="EMBL/GenBank/DDBJ databases">
        <authorList>
            <person name="Kallberg Y."/>
            <person name="Tangrot J."/>
            <person name="Rosling A."/>
        </authorList>
    </citation>
    <scope>NUCLEOTIDE SEQUENCE</scope>
    <source>
        <strain evidence="3">FL966</strain>
    </source>
</reference>
<dbReference type="EMBL" id="CAJVQA010002784">
    <property type="protein sequence ID" value="CAG8557180.1"/>
    <property type="molecule type" value="Genomic_DNA"/>
</dbReference>
<feature type="compositionally biased region" description="Basic and acidic residues" evidence="1">
    <location>
        <begin position="8"/>
        <end position="17"/>
    </location>
</feature>
<name>A0A9N9B8D6_9GLOM</name>
<dbReference type="Proteomes" id="UP000789759">
    <property type="component" value="Unassembled WGS sequence"/>
</dbReference>
<sequence length="467" mass="51473">MTTSTKSYQDKRHEEISTKGGKGRQSKISPHATYVEEDYSMESAEEETLPSKRSPNRQSGIHIRPHEVPMRPEIHVPQPSPIRSSSCQYSPRNAQPQNARPQYNNKSDNVQNPSSATTSSRITITMTSITTSNPQNSNTTTYVTTEIAPSDNSSTTESVPNENSEVSTNINSATPVTRTTNYFHSQSNSQHQTNSTCASYPVTQNSPNIRLTGHSQTTMMGATNYSHNNAMYYNTQPNIVDVYQPTNYSTSVAAQTYNDGTLTNPASSFQNSSSTSNNNSSITYMANTSTIPYHNYSSHYNDPMSNCSQSTNIPYMWSSNDPCSAGPSTSALQNSGNSFQSNIGESNAPSTCGSECCMGNSKFAGSRPRYYRLPVISTLNTVYDVWNEWNVGLDGNPSVVMMMESYGNKWLLDNSVILAPRKKVIKEVQRRALEVGLDDALSELERIKGTNDLVWLAEKISMEANVS</sequence>
<protein>
    <submittedName>
        <fullName evidence="3">17505_t:CDS:1</fullName>
    </submittedName>
</protein>
<feature type="region of interest" description="Disordered" evidence="1">
    <location>
        <begin position="1"/>
        <end position="120"/>
    </location>
</feature>
<evidence type="ECO:0000256" key="1">
    <source>
        <dbReference type="SAM" id="MobiDB-lite"/>
    </source>
</evidence>
<dbReference type="InterPro" id="IPR022210">
    <property type="entry name" value="TF_GCR1-like"/>
</dbReference>
<dbReference type="OrthoDB" id="428577at2759"/>
<keyword evidence="4" id="KW-1185">Reference proteome</keyword>
<evidence type="ECO:0000259" key="2">
    <source>
        <dbReference type="Pfam" id="PF12550"/>
    </source>
</evidence>
<dbReference type="AlphaFoldDB" id="A0A9N9B8D6"/>